<sequence>MTLILALKILFISVFYYLSLACILDLIASSTQKELNEFEDPLGIQMFKISSLSSLYIVFSRHKQLIKSILILPTSYFLFMIFINIIQDHINKSYEDFKFFYAVGAAIYKQSNPYLGMPDPTNTNIILNFPYLPNIFPILMPLGWMNIDTASILFCLVSIASIFFYCLGIYYLIKEYRVITKVVIIICLSLYGLTFDVFIGNISTITITFIVWFVVFLKKNRQLTASIFLALSTIKPTLCIFLFIYLLAKRKFKIFFISLGMAAAISACGLTMAGINPFNLIDVYSHFIQPWQNAINTNIDNNLYGSEYLSTSRIDIGVLGFRLIKERQFSNIATIISSTCKISLIILVFWKIVLSGKYSDLTNSNKFLNAKKIFFLHDISLITLLTLSCNYAQNTNNSLLIFSVLFLLVHKFYSWQILDLDNKLFWNLSVFCIMVHTSISYGLFSYLFGYNNNYIQSITIGLLPNISIVILIVCIVFMKIPKISAQTD</sequence>
<evidence type="ECO:0000256" key="5">
    <source>
        <dbReference type="ARBA" id="ARBA00022989"/>
    </source>
</evidence>
<name>A0A2W4Y9I1_9CYAN</name>
<dbReference type="EMBL" id="QBML01000016">
    <property type="protein sequence ID" value="PZO39808.1"/>
    <property type="molecule type" value="Genomic_DNA"/>
</dbReference>
<feature type="transmembrane region" description="Helical" evidence="8">
    <location>
        <begin position="150"/>
        <end position="173"/>
    </location>
</feature>
<dbReference type="GO" id="GO:0005886">
    <property type="term" value="C:plasma membrane"/>
    <property type="evidence" value="ECO:0007669"/>
    <property type="project" value="UniProtKB-SubCell"/>
</dbReference>
<organism evidence="9 10">
    <name type="scientific">Pseudanabaena frigida</name>
    <dbReference type="NCBI Taxonomy" id="945775"/>
    <lineage>
        <taxon>Bacteria</taxon>
        <taxon>Bacillati</taxon>
        <taxon>Cyanobacteriota</taxon>
        <taxon>Cyanophyceae</taxon>
        <taxon>Pseudanabaenales</taxon>
        <taxon>Pseudanabaenaceae</taxon>
        <taxon>Pseudanabaena</taxon>
    </lineage>
</organism>
<evidence type="ECO:0000313" key="9">
    <source>
        <dbReference type="EMBL" id="PZO39808.1"/>
    </source>
</evidence>
<comment type="subcellular location">
    <subcellularLocation>
        <location evidence="1">Cell membrane</location>
        <topology evidence="1">Multi-pass membrane protein</topology>
    </subcellularLocation>
</comment>
<comment type="caution">
    <text evidence="9">The sequence shown here is derived from an EMBL/GenBank/DDBJ whole genome shotgun (WGS) entry which is preliminary data.</text>
</comment>
<feature type="transmembrane region" description="Helical" evidence="8">
    <location>
        <begin position="332"/>
        <end position="353"/>
    </location>
</feature>
<feature type="transmembrane region" description="Helical" evidence="8">
    <location>
        <begin position="374"/>
        <end position="393"/>
    </location>
</feature>
<dbReference type="GO" id="GO:0016758">
    <property type="term" value="F:hexosyltransferase activity"/>
    <property type="evidence" value="ECO:0007669"/>
    <property type="project" value="InterPro"/>
</dbReference>
<feature type="transmembrane region" description="Helical" evidence="8">
    <location>
        <begin position="254"/>
        <end position="275"/>
    </location>
</feature>
<feature type="transmembrane region" description="Helical" evidence="8">
    <location>
        <begin position="66"/>
        <end position="86"/>
    </location>
</feature>
<evidence type="ECO:0000256" key="2">
    <source>
        <dbReference type="ARBA" id="ARBA00022475"/>
    </source>
</evidence>
<evidence type="ECO:0000256" key="3">
    <source>
        <dbReference type="ARBA" id="ARBA00022679"/>
    </source>
</evidence>
<keyword evidence="3" id="KW-0808">Transferase</keyword>
<evidence type="ECO:0000256" key="7">
    <source>
        <dbReference type="ARBA" id="ARBA00024033"/>
    </source>
</evidence>
<feature type="transmembrane region" description="Helical" evidence="8">
    <location>
        <begin position="9"/>
        <end position="30"/>
    </location>
</feature>
<evidence type="ECO:0000256" key="6">
    <source>
        <dbReference type="ARBA" id="ARBA00023136"/>
    </source>
</evidence>
<reference evidence="9 10" key="2">
    <citation type="submission" date="2018-06" db="EMBL/GenBank/DDBJ databases">
        <title>Metagenomic assembly of (sub)arctic Cyanobacteria and their associated microbiome from non-axenic cultures.</title>
        <authorList>
            <person name="Baurain D."/>
        </authorList>
    </citation>
    <scope>NUCLEOTIDE SEQUENCE [LARGE SCALE GENOMIC DNA]</scope>
    <source>
        <strain evidence="9">ULC066bin1</strain>
    </source>
</reference>
<evidence type="ECO:0000256" key="4">
    <source>
        <dbReference type="ARBA" id="ARBA00022692"/>
    </source>
</evidence>
<dbReference type="Proteomes" id="UP000249467">
    <property type="component" value="Unassembled WGS sequence"/>
</dbReference>
<feature type="transmembrane region" description="Helical" evidence="8">
    <location>
        <begin position="227"/>
        <end position="247"/>
    </location>
</feature>
<dbReference type="InterPro" id="IPR018584">
    <property type="entry name" value="GT87"/>
</dbReference>
<proteinExistence type="inferred from homology"/>
<evidence type="ECO:0000256" key="8">
    <source>
        <dbReference type="SAM" id="Phobius"/>
    </source>
</evidence>
<evidence type="ECO:0000256" key="1">
    <source>
        <dbReference type="ARBA" id="ARBA00004651"/>
    </source>
</evidence>
<feature type="transmembrane region" description="Helical" evidence="8">
    <location>
        <begin position="454"/>
        <end position="478"/>
    </location>
</feature>
<keyword evidence="2" id="KW-1003">Cell membrane</keyword>
<comment type="similarity">
    <text evidence="7">Belongs to the glycosyltransferase 87 family.</text>
</comment>
<protein>
    <recommendedName>
        <fullName evidence="11">DUF2029 domain-containing protein</fullName>
    </recommendedName>
</protein>
<feature type="transmembrane region" description="Helical" evidence="8">
    <location>
        <begin position="42"/>
        <end position="59"/>
    </location>
</feature>
<keyword evidence="5 8" id="KW-1133">Transmembrane helix</keyword>
<keyword evidence="6 8" id="KW-0472">Membrane</keyword>
<accession>A0A2W4Y9I1</accession>
<dbReference type="Pfam" id="PF09594">
    <property type="entry name" value="GT87"/>
    <property type="match status" value="1"/>
</dbReference>
<evidence type="ECO:0000313" key="10">
    <source>
        <dbReference type="Proteomes" id="UP000249467"/>
    </source>
</evidence>
<feature type="transmembrane region" description="Helical" evidence="8">
    <location>
        <begin position="182"/>
        <end position="215"/>
    </location>
</feature>
<feature type="transmembrane region" description="Helical" evidence="8">
    <location>
        <begin position="425"/>
        <end position="448"/>
    </location>
</feature>
<feature type="transmembrane region" description="Helical" evidence="8">
    <location>
        <begin position="399"/>
        <end position="418"/>
    </location>
</feature>
<reference evidence="9 10" key="1">
    <citation type="submission" date="2018-04" db="EMBL/GenBank/DDBJ databases">
        <authorList>
            <person name="Go L.Y."/>
            <person name="Mitchell J.A."/>
        </authorList>
    </citation>
    <scope>NUCLEOTIDE SEQUENCE [LARGE SCALE GENOMIC DNA]</scope>
    <source>
        <strain evidence="9">ULC066bin1</strain>
    </source>
</reference>
<gene>
    <name evidence="9" type="ORF">DCF19_13010</name>
</gene>
<keyword evidence="4 8" id="KW-0812">Transmembrane</keyword>
<dbReference type="AlphaFoldDB" id="A0A2W4Y9I1"/>
<evidence type="ECO:0008006" key="11">
    <source>
        <dbReference type="Google" id="ProtNLM"/>
    </source>
</evidence>